<dbReference type="Proteomes" id="UP000799049">
    <property type="component" value="Unassembled WGS sequence"/>
</dbReference>
<dbReference type="InterPro" id="IPR012677">
    <property type="entry name" value="Nucleotide-bd_a/b_plait_sf"/>
</dbReference>
<evidence type="ECO:0000256" key="1">
    <source>
        <dbReference type="ARBA" id="ARBA00022884"/>
    </source>
</evidence>
<evidence type="ECO:0000256" key="3">
    <source>
        <dbReference type="SAM" id="MobiDB-lite"/>
    </source>
</evidence>
<reference evidence="5" key="1">
    <citation type="submission" date="2019-09" db="EMBL/GenBank/DDBJ databases">
        <title>The Mitochondrial Proteome of the Jakobid, Andalucia godoyi, a Protist With the Most Gene-Rich and Bacteria-Like Mitochondrial Genome.</title>
        <authorList>
            <person name="Gray M.W."/>
            <person name="Burger G."/>
            <person name="Derelle R."/>
            <person name="Klimes V."/>
            <person name="Leger M."/>
            <person name="Sarrasin M."/>
            <person name="Vlcek C."/>
            <person name="Roger A.J."/>
            <person name="Elias M."/>
            <person name="Lang B.F."/>
        </authorList>
    </citation>
    <scope>NUCLEOTIDE SEQUENCE</scope>
    <source>
        <strain evidence="5">And28</strain>
    </source>
</reference>
<accession>A0A8K0F2K1</accession>
<organism evidence="5 6">
    <name type="scientific">Andalucia godoyi</name>
    <name type="common">Flagellate</name>
    <dbReference type="NCBI Taxonomy" id="505711"/>
    <lineage>
        <taxon>Eukaryota</taxon>
        <taxon>Discoba</taxon>
        <taxon>Jakobida</taxon>
        <taxon>Andalucina</taxon>
        <taxon>Andaluciidae</taxon>
        <taxon>Andalucia</taxon>
    </lineage>
</organism>
<name>A0A8K0F2K1_ANDGO</name>
<comment type="caution">
    <text evidence="5">The sequence shown here is derived from an EMBL/GenBank/DDBJ whole genome shotgun (WGS) entry which is preliminary data.</text>
</comment>
<dbReference type="CDD" id="cd00590">
    <property type="entry name" value="RRM_SF"/>
    <property type="match status" value="1"/>
</dbReference>
<protein>
    <submittedName>
        <fullName evidence="5">Mitochondrial glycine-rich RNA-binding protein</fullName>
    </submittedName>
</protein>
<dbReference type="Gene3D" id="3.30.70.330">
    <property type="match status" value="1"/>
</dbReference>
<gene>
    <name evidence="5" type="ORF">ANDGO_05396</name>
</gene>
<evidence type="ECO:0000259" key="4">
    <source>
        <dbReference type="PROSITE" id="PS50102"/>
    </source>
</evidence>
<keyword evidence="1 2" id="KW-0694">RNA-binding</keyword>
<sequence>MFRSTGLIRSSVRAFGSNQPPRAPSVQGVTEFLESLSPAARKDAENIVNAYEELLEQRAFRPRFQRFDNQQRGEHNANGNPSNARHTENGEVRERRVFSNEHKLFIKNLSFATTWQTLKARFEEVGAVAFATILKSEDGKPRGMALVTMEKPEDAKRALQELNGAELDGRQLRVEAAREFSRREESPKDE</sequence>
<dbReference type="SMART" id="SM00360">
    <property type="entry name" value="RRM"/>
    <property type="match status" value="1"/>
</dbReference>
<feature type="domain" description="RRM" evidence="4">
    <location>
        <begin position="102"/>
        <end position="179"/>
    </location>
</feature>
<dbReference type="InterPro" id="IPR050502">
    <property type="entry name" value="Euk_RNA-bind_prot"/>
</dbReference>
<evidence type="ECO:0000313" key="6">
    <source>
        <dbReference type="Proteomes" id="UP000799049"/>
    </source>
</evidence>
<dbReference type="PANTHER" id="PTHR48025">
    <property type="entry name" value="OS02G0815200 PROTEIN"/>
    <property type="match status" value="1"/>
</dbReference>
<evidence type="ECO:0000256" key="2">
    <source>
        <dbReference type="PROSITE-ProRule" id="PRU00176"/>
    </source>
</evidence>
<dbReference type="EMBL" id="VRVR01000003">
    <property type="protein sequence ID" value="KAF0853078.1"/>
    <property type="molecule type" value="Genomic_DNA"/>
</dbReference>
<evidence type="ECO:0000313" key="5">
    <source>
        <dbReference type="EMBL" id="KAF0853078.1"/>
    </source>
</evidence>
<dbReference type="OrthoDB" id="439808at2759"/>
<dbReference type="AlphaFoldDB" id="A0A8K0F2K1"/>
<dbReference type="GO" id="GO:0003729">
    <property type="term" value="F:mRNA binding"/>
    <property type="evidence" value="ECO:0007669"/>
    <property type="project" value="TreeGrafter"/>
</dbReference>
<keyword evidence="6" id="KW-1185">Reference proteome</keyword>
<dbReference type="PANTHER" id="PTHR48025:SF1">
    <property type="entry name" value="RRM DOMAIN-CONTAINING PROTEIN"/>
    <property type="match status" value="1"/>
</dbReference>
<feature type="region of interest" description="Disordered" evidence="3">
    <location>
        <begin position="71"/>
        <end position="90"/>
    </location>
</feature>
<dbReference type="GO" id="GO:0005634">
    <property type="term" value="C:nucleus"/>
    <property type="evidence" value="ECO:0007669"/>
    <property type="project" value="TreeGrafter"/>
</dbReference>
<dbReference type="InterPro" id="IPR035979">
    <property type="entry name" value="RBD_domain_sf"/>
</dbReference>
<dbReference type="Pfam" id="PF00076">
    <property type="entry name" value="RRM_1"/>
    <property type="match status" value="1"/>
</dbReference>
<feature type="region of interest" description="Disordered" evidence="3">
    <location>
        <begin position="1"/>
        <end position="26"/>
    </location>
</feature>
<dbReference type="PROSITE" id="PS50102">
    <property type="entry name" value="RRM"/>
    <property type="match status" value="1"/>
</dbReference>
<dbReference type="InterPro" id="IPR000504">
    <property type="entry name" value="RRM_dom"/>
</dbReference>
<proteinExistence type="predicted"/>
<dbReference type="SUPFAM" id="SSF54928">
    <property type="entry name" value="RNA-binding domain, RBD"/>
    <property type="match status" value="1"/>
</dbReference>